<organism evidence="1 2">
    <name type="scientific">Bacillus thuringiensis</name>
    <dbReference type="NCBI Taxonomy" id="1428"/>
    <lineage>
        <taxon>Bacteria</taxon>
        <taxon>Bacillati</taxon>
        <taxon>Bacillota</taxon>
        <taxon>Bacilli</taxon>
        <taxon>Bacillales</taxon>
        <taxon>Bacillaceae</taxon>
        <taxon>Bacillus</taxon>
        <taxon>Bacillus cereus group</taxon>
    </lineage>
</organism>
<gene>
    <name evidence="1" type="ORF">BTT61001_04930</name>
</gene>
<proteinExistence type="predicted"/>
<evidence type="ECO:0000313" key="2">
    <source>
        <dbReference type="Proteomes" id="UP000195991"/>
    </source>
</evidence>
<dbReference type="EMBL" id="FMBI01000039">
    <property type="protein sequence ID" value="SCC60737.1"/>
    <property type="molecule type" value="Genomic_DNA"/>
</dbReference>
<reference evidence="1 2" key="1">
    <citation type="submission" date="2016-08" db="EMBL/GenBank/DDBJ databases">
        <authorList>
            <person name="Seilhamer J.J."/>
        </authorList>
    </citation>
    <scope>NUCLEOTIDE SEQUENCE [LARGE SCALE GENOMIC DNA]</scope>
    <source>
        <strain evidence="1 2">IEBC_T61001</strain>
    </source>
</reference>
<dbReference type="RefSeq" id="WP_087985216.1">
    <property type="nucleotide sequence ID" value="NZ_FMBI01000039.1"/>
</dbReference>
<protein>
    <submittedName>
        <fullName evidence="1">Uncharacterized protein</fullName>
    </submittedName>
</protein>
<dbReference type="AlphaFoldDB" id="A0A1C4FXK0"/>
<sequence length="66" mass="7709">MNLKEYVVYKGESLICIGTMMECAQHMGVLPETIYFYTTQAYQRRLAKRKNPRNCLTVTELEGDEE</sequence>
<evidence type="ECO:0000313" key="1">
    <source>
        <dbReference type="EMBL" id="SCC60737.1"/>
    </source>
</evidence>
<name>A0A1C4FXK0_BACTU</name>
<dbReference type="Proteomes" id="UP000195991">
    <property type="component" value="Unassembled WGS sequence"/>
</dbReference>
<accession>A0A1C4FXK0</accession>